<dbReference type="Proteomes" id="UP000323454">
    <property type="component" value="Unassembled WGS sequence"/>
</dbReference>
<sequence>MDRRDKQLWQRCQRIVGDLPLPVPFDPKALVATLALRRGRPIELVPVTAQAYTPCGMLATTDRAEYILYPTNTTALHQQHILLHEVGHLLCGHAGTTTLDAPVSKILLPHLSPELVRRVLGRTVYDVEQEREAEVIASLISQRATREAPPAASAEAADGLARLGPLFETRARRRPRA</sequence>
<reference evidence="1 2" key="2">
    <citation type="submission" date="2019-09" db="EMBL/GenBank/DDBJ databases">
        <authorList>
            <person name="Jin C."/>
        </authorList>
    </citation>
    <scope>NUCLEOTIDE SEQUENCE [LARGE SCALE GENOMIC DNA]</scope>
    <source>
        <strain evidence="1 2">AN110305</strain>
    </source>
</reference>
<name>A0A5B2WT60_9PSEU</name>
<accession>A0A5B2WT60</accession>
<proteinExistence type="predicted"/>
<dbReference type="OrthoDB" id="4144896at2"/>
<dbReference type="EMBL" id="VUOB01000064">
    <property type="protein sequence ID" value="KAA2253902.1"/>
    <property type="molecule type" value="Genomic_DNA"/>
</dbReference>
<gene>
    <name evidence="1" type="ORF">F0L68_32035</name>
</gene>
<organism evidence="1 2">
    <name type="scientific">Solihabitans fulvus</name>
    <dbReference type="NCBI Taxonomy" id="1892852"/>
    <lineage>
        <taxon>Bacteria</taxon>
        <taxon>Bacillati</taxon>
        <taxon>Actinomycetota</taxon>
        <taxon>Actinomycetes</taxon>
        <taxon>Pseudonocardiales</taxon>
        <taxon>Pseudonocardiaceae</taxon>
        <taxon>Solihabitans</taxon>
    </lineage>
</organism>
<dbReference type="AlphaFoldDB" id="A0A5B2WT60"/>
<evidence type="ECO:0000313" key="1">
    <source>
        <dbReference type="EMBL" id="KAA2253902.1"/>
    </source>
</evidence>
<evidence type="ECO:0000313" key="2">
    <source>
        <dbReference type="Proteomes" id="UP000323454"/>
    </source>
</evidence>
<dbReference type="RefSeq" id="WP_149853596.1">
    <property type="nucleotide sequence ID" value="NZ_VUOB01000064.1"/>
</dbReference>
<protein>
    <recommendedName>
        <fullName evidence="3">IrrE N-terminal-like domain-containing protein</fullName>
    </recommendedName>
</protein>
<keyword evidence="2" id="KW-1185">Reference proteome</keyword>
<evidence type="ECO:0008006" key="3">
    <source>
        <dbReference type="Google" id="ProtNLM"/>
    </source>
</evidence>
<comment type="caution">
    <text evidence="1">The sequence shown here is derived from an EMBL/GenBank/DDBJ whole genome shotgun (WGS) entry which is preliminary data.</text>
</comment>
<reference evidence="1 2" key="1">
    <citation type="submission" date="2019-09" db="EMBL/GenBank/DDBJ databases">
        <title>Goodfellowia gen. nov., a new genus of the Pseudonocardineae related to Actinoalloteichus, containing Goodfellowia coeruleoviolacea gen. nov., comb. nov. gen. nov., comb. nov.</title>
        <authorList>
            <person name="Labeda D."/>
        </authorList>
    </citation>
    <scope>NUCLEOTIDE SEQUENCE [LARGE SCALE GENOMIC DNA]</scope>
    <source>
        <strain evidence="1 2">AN110305</strain>
    </source>
</reference>